<dbReference type="Gene3D" id="3.20.20.60">
    <property type="entry name" value="Phosphoenolpyruvate-binding domains"/>
    <property type="match status" value="1"/>
</dbReference>
<evidence type="ECO:0000256" key="4">
    <source>
        <dbReference type="ARBA" id="ARBA00007837"/>
    </source>
</evidence>
<keyword evidence="10 15" id="KW-0418">Kinase</keyword>
<dbReference type="UniPathway" id="UPA00138"/>
<comment type="pathway">
    <text evidence="3 15">Carbohydrate biosynthesis; gluconeogenesis.</text>
</comment>
<dbReference type="NCBIfam" id="NF005057">
    <property type="entry name" value="PRK06464.1"/>
    <property type="match status" value="1"/>
</dbReference>
<dbReference type="GO" id="GO:0006094">
    <property type="term" value="P:gluconeogenesis"/>
    <property type="evidence" value="ECO:0007669"/>
    <property type="project" value="UniProtKB-UniPathway"/>
</dbReference>
<dbReference type="Gene3D" id="3.30.470.20">
    <property type="entry name" value="ATP-grasp fold, B domain"/>
    <property type="match status" value="1"/>
</dbReference>
<keyword evidence="11 15" id="KW-0067">ATP-binding</keyword>
<dbReference type="EC" id="2.7.9.2" evidence="5 15"/>
<dbReference type="InterPro" id="IPR036637">
    <property type="entry name" value="Phosphohistidine_dom_sf"/>
</dbReference>
<dbReference type="SUPFAM" id="SSF51621">
    <property type="entry name" value="Phosphoenolpyruvate/pyruvate domain"/>
    <property type="match status" value="1"/>
</dbReference>
<dbReference type="InterPro" id="IPR013815">
    <property type="entry name" value="ATP_grasp_subdomain_1"/>
</dbReference>
<dbReference type="SUPFAM" id="SSF52009">
    <property type="entry name" value="Phosphohistidine domain"/>
    <property type="match status" value="1"/>
</dbReference>
<keyword evidence="7 15" id="KW-0808">Transferase</keyword>
<dbReference type="GO" id="GO:0046872">
    <property type="term" value="F:metal ion binding"/>
    <property type="evidence" value="ECO:0007669"/>
    <property type="project" value="UniProtKB-KW"/>
</dbReference>
<dbReference type="InterPro" id="IPR002192">
    <property type="entry name" value="PPDK_AMP/ATP-bd"/>
</dbReference>
<dbReference type="Pfam" id="PF02896">
    <property type="entry name" value="PEP-utilizers_C"/>
    <property type="match status" value="1"/>
</dbReference>
<dbReference type="GO" id="GO:0008986">
    <property type="term" value="F:pyruvate, water dikinase activity"/>
    <property type="evidence" value="ECO:0007669"/>
    <property type="project" value="UniProtKB-EC"/>
</dbReference>
<keyword evidence="8 15" id="KW-0479">Metal-binding</keyword>
<evidence type="ECO:0000256" key="8">
    <source>
        <dbReference type="ARBA" id="ARBA00022723"/>
    </source>
</evidence>
<evidence type="ECO:0000313" key="20">
    <source>
        <dbReference type="EMBL" id="KJE22488.1"/>
    </source>
</evidence>
<proteinExistence type="inferred from homology"/>
<keyword evidence="9 15" id="KW-0547">Nucleotide-binding</keyword>
<dbReference type="InterPro" id="IPR008279">
    <property type="entry name" value="PEP-util_enz_mobile_dom"/>
</dbReference>
<reference evidence="21" key="1">
    <citation type="submission" date="2015-02" db="EMBL/GenBank/DDBJ databases">
        <title>Draft Genome of Frankia sp. CpI1-S.</title>
        <authorList>
            <person name="Oshone R.T."/>
            <person name="Ngom M."/>
            <person name="Ghodhbane-Gtari F."/>
            <person name="Gtari M."/>
            <person name="Morris K."/>
            <person name="Thomas K."/>
            <person name="Sen A."/>
            <person name="Tisa L.S."/>
        </authorList>
    </citation>
    <scope>NUCLEOTIDE SEQUENCE [LARGE SCALE GENOMIC DNA]</scope>
    <source>
        <strain evidence="21">CpI1-S</strain>
    </source>
</reference>
<evidence type="ECO:0000256" key="12">
    <source>
        <dbReference type="ARBA" id="ARBA00022842"/>
    </source>
</evidence>
<dbReference type="InterPro" id="IPR018274">
    <property type="entry name" value="PEP_util_AS"/>
</dbReference>
<keyword evidence="20" id="KW-0670">Pyruvate</keyword>
<dbReference type="PIRSF" id="PIRSF000854">
    <property type="entry name" value="PEP_synthase"/>
    <property type="match status" value="1"/>
</dbReference>
<evidence type="ECO:0000256" key="7">
    <source>
        <dbReference type="ARBA" id="ARBA00022679"/>
    </source>
</evidence>
<feature type="domain" description="Pyruvate phosphate dikinase AMP/ATP-binding" evidence="18">
    <location>
        <begin position="21"/>
        <end position="322"/>
    </location>
</feature>
<dbReference type="InterPro" id="IPR023151">
    <property type="entry name" value="PEP_util_CS"/>
</dbReference>
<comment type="cofactor">
    <cofactor evidence="1 15">
        <name>Mg(2+)</name>
        <dbReference type="ChEBI" id="CHEBI:18420"/>
    </cofactor>
</comment>
<organism evidence="20 21">
    <name type="scientific">Frankia torreyi</name>
    <dbReference type="NCBI Taxonomy" id="1856"/>
    <lineage>
        <taxon>Bacteria</taxon>
        <taxon>Bacillati</taxon>
        <taxon>Actinomycetota</taxon>
        <taxon>Actinomycetes</taxon>
        <taxon>Frankiales</taxon>
        <taxon>Frankiaceae</taxon>
        <taxon>Frankia</taxon>
    </lineage>
</organism>
<evidence type="ECO:0000313" key="21">
    <source>
        <dbReference type="Proteomes" id="UP000032545"/>
    </source>
</evidence>
<dbReference type="PANTHER" id="PTHR43030:SF1">
    <property type="entry name" value="PHOSPHOENOLPYRUVATE SYNTHASE"/>
    <property type="match status" value="1"/>
</dbReference>
<dbReference type="InterPro" id="IPR006319">
    <property type="entry name" value="PEP_synth"/>
</dbReference>
<gene>
    <name evidence="20" type="ORF">FF36_03180</name>
</gene>
<sequence length="767" mass="80677">MDTRTRSIVWFDELGAADTGVAGGKGANLGELTAAGFPVPPGFVIPAAAYLAETERSGARAELARDLAGADAADAGALAARSRRLRDLVGAITIGPELRAHIVDAYHKLGGGFVAVRSSATSEDTAGTSFAGMNATFTNIRGEDALVDAVQRCWASLFGERVLTYRASRGVRDEPAIAVVVQRMINADRSAVAFSADPATGDTGRIVIEAAFGLGEVIVSGQIVPDTYVVDRAGPRIAEVRTGVQSHQIVRGPDGADQRIALRPDEGGARVLSDDEIRTLARLVDGVQEHYGEPQDTEWAIEDGRTYLVQARPITTLPAERTGPAADGGAPPLVGGLGAAPGTASGLVRVLVSPAEGGTLRDGEILVAPMTSPDWVPTIRRAAAVVTDSGGVTCHAAIVSRELGVPCVVGARTATSVLRTGQPVTVDGGRGTVRGGLAPTEPRRPVTAGSGREPGAPGAADPPVTATRLYVNLAVAERAEQVAALSVDGVGLLRAEFLLTEALGGVHPKRLLADGGRAEFVARMSSSLSRITRAFSPRPVVYRATDFRTNEFRGLRGGEAFEPVEANPMIGYRGCYRYVREPELFALELEVLAEVRQSTPNLHLMIPFVRTRWELEACLEAVDASPLGGDRGLRRWVMAEVPSVAFWIPTYAAMGIDGVSIGSNDLTQLVLGVDRDSETCAELFDESDPAVLDTITRIIDACTAAGITSSLCGQAPSNRPEFAEHLVRAGITSISVNPDAVDPARRALAAAERQLLVEAARRDLARR</sequence>
<feature type="domain" description="PEP-utilising enzyme C-terminal" evidence="19">
    <location>
        <begin position="464"/>
        <end position="752"/>
    </location>
</feature>
<evidence type="ECO:0000259" key="18">
    <source>
        <dbReference type="Pfam" id="PF01326"/>
    </source>
</evidence>
<evidence type="ECO:0000256" key="9">
    <source>
        <dbReference type="ARBA" id="ARBA00022741"/>
    </source>
</evidence>
<dbReference type="EMBL" id="JYFN01000023">
    <property type="protein sequence ID" value="KJE22488.1"/>
    <property type="molecule type" value="Genomic_DNA"/>
</dbReference>
<dbReference type="Gene3D" id="3.50.30.10">
    <property type="entry name" value="Phosphohistidine domain"/>
    <property type="match status" value="1"/>
</dbReference>
<dbReference type="RefSeq" id="WP_044885781.1">
    <property type="nucleotide sequence ID" value="NZ_JYFN01000023.1"/>
</dbReference>
<evidence type="ECO:0000256" key="13">
    <source>
        <dbReference type="ARBA" id="ARBA00033470"/>
    </source>
</evidence>
<evidence type="ECO:0000256" key="11">
    <source>
        <dbReference type="ARBA" id="ARBA00022840"/>
    </source>
</evidence>
<keyword evidence="21" id="KW-1185">Reference proteome</keyword>
<evidence type="ECO:0000256" key="1">
    <source>
        <dbReference type="ARBA" id="ARBA00001946"/>
    </source>
</evidence>
<evidence type="ECO:0000256" key="16">
    <source>
        <dbReference type="SAM" id="MobiDB-lite"/>
    </source>
</evidence>
<dbReference type="PROSITE" id="PS00742">
    <property type="entry name" value="PEP_ENZYMES_2"/>
    <property type="match status" value="1"/>
</dbReference>
<feature type="region of interest" description="Disordered" evidence="16">
    <location>
        <begin position="428"/>
        <end position="463"/>
    </location>
</feature>
<comment type="similarity">
    <text evidence="4 15">Belongs to the PEP-utilizing enzyme family.</text>
</comment>
<dbReference type="PANTHER" id="PTHR43030">
    <property type="entry name" value="PHOSPHOENOLPYRUVATE SYNTHASE"/>
    <property type="match status" value="1"/>
</dbReference>
<evidence type="ECO:0000256" key="2">
    <source>
        <dbReference type="ARBA" id="ARBA00002988"/>
    </source>
</evidence>
<evidence type="ECO:0000256" key="10">
    <source>
        <dbReference type="ARBA" id="ARBA00022777"/>
    </source>
</evidence>
<reference evidence="20 21" key="2">
    <citation type="journal article" date="2016" name="Genome Announc.">
        <title>Permanent Draft Genome Sequences for Two Variants of Frankia sp. Strain CpI1, the First Frankia Strain Isolated from Root Nodules of Comptonia peregrina.</title>
        <authorList>
            <person name="Oshone R."/>
            <person name="Hurst S.G.IV."/>
            <person name="Abebe-Akele F."/>
            <person name="Simpson S."/>
            <person name="Morris K."/>
            <person name="Thomas W.K."/>
            <person name="Tisa L.S."/>
        </authorList>
    </citation>
    <scope>NUCLEOTIDE SEQUENCE [LARGE SCALE GENOMIC DNA]</scope>
    <source>
        <strain evidence="21">CpI1-S</strain>
    </source>
</reference>
<dbReference type="PATRIC" id="fig|1502723.3.peg.2583"/>
<accession>A0A0D8BDZ2</accession>
<dbReference type="InterPro" id="IPR040442">
    <property type="entry name" value="Pyrv_kinase-like_dom_sf"/>
</dbReference>
<evidence type="ECO:0000259" key="17">
    <source>
        <dbReference type="Pfam" id="PF00391"/>
    </source>
</evidence>
<dbReference type="InterPro" id="IPR000121">
    <property type="entry name" value="PEP_util_C"/>
</dbReference>
<dbReference type="OrthoDB" id="9765468at2"/>
<comment type="caution">
    <text evidence="20">The sequence shown here is derived from an EMBL/GenBank/DDBJ whole genome shotgun (WGS) entry which is preliminary data.</text>
</comment>
<dbReference type="GO" id="GO:0005524">
    <property type="term" value="F:ATP binding"/>
    <property type="evidence" value="ECO:0007669"/>
    <property type="project" value="UniProtKB-KW"/>
</dbReference>
<dbReference type="PROSITE" id="PS00370">
    <property type="entry name" value="PEP_ENZYMES_PHOS_SITE"/>
    <property type="match status" value="1"/>
</dbReference>
<dbReference type="Gene3D" id="3.30.1490.20">
    <property type="entry name" value="ATP-grasp fold, A domain"/>
    <property type="match status" value="1"/>
</dbReference>
<comment type="function">
    <text evidence="2 15">Catalyzes the phosphorylation of pyruvate to phosphoenolpyruvate.</text>
</comment>
<feature type="domain" description="PEP-utilising enzyme mobile" evidence="17">
    <location>
        <begin position="361"/>
        <end position="431"/>
    </location>
</feature>
<evidence type="ECO:0000256" key="6">
    <source>
        <dbReference type="ARBA" id="ARBA00021623"/>
    </source>
</evidence>
<evidence type="ECO:0000256" key="14">
    <source>
        <dbReference type="ARBA" id="ARBA00047700"/>
    </source>
</evidence>
<comment type="catalytic activity">
    <reaction evidence="14 15">
        <text>pyruvate + ATP + H2O = phosphoenolpyruvate + AMP + phosphate + 2 H(+)</text>
        <dbReference type="Rhea" id="RHEA:11364"/>
        <dbReference type="ChEBI" id="CHEBI:15361"/>
        <dbReference type="ChEBI" id="CHEBI:15377"/>
        <dbReference type="ChEBI" id="CHEBI:15378"/>
        <dbReference type="ChEBI" id="CHEBI:30616"/>
        <dbReference type="ChEBI" id="CHEBI:43474"/>
        <dbReference type="ChEBI" id="CHEBI:58702"/>
        <dbReference type="ChEBI" id="CHEBI:456215"/>
        <dbReference type="EC" id="2.7.9.2"/>
    </reaction>
</comment>
<dbReference type="Proteomes" id="UP000032545">
    <property type="component" value="Unassembled WGS sequence"/>
</dbReference>
<evidence type="ECO:0000256" key="15">
    <source>
        <dbReference type="PIRNR" id="PIRNR000854"/>
    </source>
</evidence>
<dbReference type="NCBIfam" id="TIGR01418">
    <property type="entry name" value="PEP_synth"/>
    <property type="match status" value="1"/>
</dbReference>
<protein>
    <recommendedName>
        <fullName evidence="6 15">Phosphoenolpyruvate synthase</fullName>
        <shortName evidence="15">PEP synthase</shortName>
        <ecNumber evidence="5 15">2.7.9.2</ecNumber>
    </recommendedName>
    <alternativeName>
        <fullName evidence="13 15">Pyruvate, water dikinase</fullName>
    </alternativeName>
</protein>
<dbReference type="Pfam" id="PF01326">
    <property type="entry name" value="PPDK_N"/>
    <property type="match status" value="1"/>
</dbReference>
<dbReference type="AlphaFoldDB" id="A0A0D8BDZ2"/>
<dbReference type="SUPFAM" id="SSF56059">
    <property type="entry name" value="Glutathione synthetase ATP-binding domain-like"/>
    <property type="match status" value="1"/>
</dbReference>
<name>A0A0D8BDZ2_9ACTN</name>
<evidence type="ECO:0000256" key="3">
    <source>
        <dbReference type="ARBA" id="ARBA00004742"/>
    </source>
</evidence>
<keyword evidence="12 15" id="KW-0460">Magnesium</keyword>
<dbReference type="Pfam" id="PF00391">
    <property type="entry name" value="PEP-utilizers"/>
    <property type="match status" value="1"/>
</dbReference>
<evidence type="ECO:0000259" key="19">
    <source>
        <dbReference type="Pfam" id="PF02896"/>
    </source>
</evidence>
<evidence type="ECO:0000256" key="5">
    <source>
        <dbReference type="ARBA" id="ARBA00011996"/>
    </source>
</evidence>
<dbReference type="InterPro" id="IPR015813">
    <property type="entry name" value="Pyrv/PenolPyrv_kinase-like_dom"/>
</dbReference>